<name>A0A821SI88_9BILA</name>
<evidence type="ECO:0000313" key="5">
    <source>
        <dbReference type="EMBL" id="CAF4859067.1"/>
    </source>
</evidence>
<evidence type="ECO:0000256" key="1">
    <source>
        <dbReference type="ARBA" id="ARBA00004123"/>
    </source>
</evidence>
<comment type="caution">
    <text evidence="5">The sequence shown here is derived from an EMBL/GenBank/DDBJ whole genome shotgun (WGS) entry which is preliminary data.</text>
</comment>
<dbReference type="InterPro" id="IPR028941">
    <property type="entry name" value="WHIM2_dom"/>
</dbReference>
<dbReference type="GO" id="GO:0005634">
    <property type="term" value="C:nucleus"/>
    <property type="evidence" value="ECO:0007669"/>
    <property type="project" value="UniProtKB-SubCell"/>
</dbReference>
<keyword evidence="6" id="KW-1185">Reference proteome</keyword>
<evidence type="ECO:0000256" key="2">
    <source>
        <dbReference type="ARBA" id="ARBA00023242"/>
    </source>
</evidence>
<dbReference type="EMBL" id="CAJOBP010063444">
    <property type="protein sequence ID" value="CAF4859067.1"/>
    <property type="molecule type" value="Genomic_DNA"/>
</dbReference>
<sequence length="97" mass="11238">VQSGWWHIQTADELRNLIKCLSKRGQRERYLCRMLQRYFDLITNSMKPLLQSNGTTEASSSSTENKIETDNDEQQQQSSSNDLIEPNDSNSDDTHEM</sequence>
<keyword evidence="2" id="KW-0539">Nucleus</keyword>
<feature type="non-terminal residue" evidence="5">
    <location>
        <position position="1"/>
    </location>
</feature>
<organism evidence="5 6">
    <name type="scientific">Rotaria socialis</name>
    <dbReference type="NCBI Taxonomy" id="392032"/>
    <lineage>
        <taxon>Eukaryota</taxon>
        <taxon>Metazoa</taxon>
        <taxon>Spiralia</taxon>
        <taxon>Gnathifera</taxon>
        <taxon>Rotifera</taxon>
        <taxon>Eurotatoria</taxon>
        <taxon>Bdelloidea</taxon>
        <taxon>Philodinida</taxon>
        <taxon>Philodinidae</taxon>
        <taxon>Rotaria</taxon>
    </lineage>
</organism>
<comment type="subcellular location">
    <subcellularLocation>
        <location evidence="1">Nucleus</location>
    </subcellularLocation>
</comment>
<reference evidence="5" key="1">
    <citation type="submission" date="2021-02" db="EMBL/GenBank/DDBJ databases">
        <authorList>
            <person name="Nowell W R."/>
        </authorList>
    </citation>
    <scope>NUCLEOTIDE SEQUENCE</scope>
</reference>
<feature type="compositionally biased region" description="Polar residues" evidence="3">
    <location>
        <begin position="49"/>
        <end position="64"/>
    </location>
</feature>
<evidence type="ECO:0000256" key="3">
    <source>
        <dbReference type="SAM" id="MobiDB-lite"/>
    </source>
</evidence>
<feature type="non-terminal residue" evidence="5">
    <location>
        <position position="97"/>
    </location>
</feature>
<feature type="region of interest" description="Disordered" evidence="3">
    <location>
        <begin position="49"/>
        <end position="97"/>
    </location>
</feature>
<evidence type="ECO:0000259" key="4">
    <source>
        <dbReference type="Pfam" id="PF15613"/>
    </source>
</evidence>
<dbReference type="Proteomes" id="UP000663873">
    <property type="component" value="Unassembled WGS sequence"/>
</dbReference>
<dbReference type="Pfam" id="PF15613">
    <property type="entry name" value="WSD"/>
    <property type="match status" value="1"/>
</dbReference>
<protein>
    <recommendedName>
        <fullName evidence="4">WHIM2 domain-containing protein</fullName>
    </recommendedName>
</protein>
<proteinExistence type="predicted"/>
<dbReference type="AlphaFoldDB" id="A0A821SI88"/>
<accession>A0A821SI88</accession>
<gene>
    <name evidence="5" type="ORF">UJA718_LOCUS43795</name>
</gene>
<feature type="domain" description="WHIM2" evidence="4">
    <location>
        <begin position="3"/>
        <end position="38"/>
    </location>
</feature>
<evidence type="ECO:0000313" key="6">
    <source>
        <dbReference type="Proteomes" id="UP000663873"/>
    </source>
</evidence>